<gene>
    <name evidence="2" type="ORF">CIL03_02775</name>
</gene>
<dbReference type="Gene3D" id="1.10.10.10">
    <property type="entry name" value="Winged helix-like DNA-binding domain superfamily/Winged helix DNA-binding domain"/>
    <property type="match status" value="1"/>
</dbReference>
<dbReference type="Gene3D" id="1.10.10.1390">
    <property type="entry name" value="ATP-dependent DNA helicase RecQ"/>
    <property type="match status" value="1"/>
</dbReference>
<dbReference type="InterPro" id="IPR036388">
    <property type="entry name" value="WH-like_DNA-bd_sf"/>
</dbReference>
<protein>
    <recommendedName>
        <fullName evidence="1">Helicase Helix-turn-helix domain-containing protein</fullName>
    </recommendedName>
</protein>
<dbReference type="PIRSF" id="PIRSF021350">
    <property type="entry name" value="UCP021350"/>
    <property type="match status" value="1"/>
</dbReference>
<dbReference type="AlphaFoldDB" id="A0A265NDF2"/>
<dbReference type="EMBL" id="NPMS01000001">
    <property type="protein sequence ID" value="OZU90080.1"/>
    <property type="molecule type" value="Genomic_DNA"/>
</dbReference>
<comment type="caution">
    <text evidence="2">The sequence shown here is derived from an EMBL/GenBank/DDBJ whole genome shotgun (WGS) entry which is preliminary data.</text>
</comment>
<keyword evidence="3" id="KW-1185">Reference proteome</keyword>
<sequence>MLVEAIIIKCSLNIKGERTNSSIYHILQGKKSIQTVQDIHMYQLESYYGIFRSLTKGVFDKKINGLINEGMLQQVFGTEAFYTVSKTGEEWLDQQKKSNSMINYFNGLNYYGVTDVFIERLILLIQTITNTKMNHFNFIPVIDKTPAENWVKNVYHKKKTRETEVLGTIFNELKRLLHDISDEEAEMFVDRLTSYKNYGMNIYQLAAKYDFTSEDVQLQLTGITHRLLDLIHRTKSDFPFMSYILRDISAGGYLTNSADKTYNFFKSGFSIEKIAQVRQLKENTIYDHIVEIALYDLNFPISHFVNEANQEKIIKAVRSTKSYKLKDIKQLVDEDITYFQIRLVLAHSKNLQKQVIK</sequence>
<evidence type="ECO:0000259" key="1">
    <source>
        <dbReference type="Pfam" id="PF14493"/>
    </source>
</evidence>
<proteinExistence type="predicted"/>
<dbReference type="InterPro" id="IPR008308">
    <property type="entry name" value="YpbB-like"/>
</dbReference>
<dbReference type="Pfam" id="PF14493">
    <property type="entry name" value="HTH_40"/>
    <property type="match status" value="1"/>
</dbReference>
<evidence type="ECO:0000313" key="2">
    <source>
        <dbReference type="EMBL" id="OZU90080.1"/>
    </source>
</evidence>
<evidence type="ECO:0000313" key="3">
    <source>
        <dbReference type="Proteomes" id="UP000216498"/>
    </source>
</evidence>
<dbReference type="RefSeq" id="WP_094883678.1">
    <property type="nucleotide sequence ID" value="NZ_NPMS01000001.1"/>
</dbReference>
<reference evidence="2 3" key="1">
    <citation type="submission" date="2017-08" db="EMBL/GenBank/DDBJ databases">
        <title>Virgibacillus indicus sp. nov. and Virgibacillus profoundi sp. nov, two moderately halophilic bacteria isolated from marine sediment by using the Microfluidic Streak Plate.</title>
        <authorList>
            <person name="Xu B."/>
            <person name="Hu B."/>
            <person name="Wang J."/>
            <person name="Zhu Y."/>
            <person name="Huang L."/>
            <person name="Du W."/>
            <person name="Huang Y."/>
        </authorList>
    </citation>
    <scope>NUCLEOTIDE SEQUENCE [LARGE SCALE GENOMIC DNA]</scope>
    <source>
        <strain evidence="2 3">IO3-P2-C2</strain>
    </source>
</reference>
<accession>A0A265NDF2</accession>
<dbReference type="Proteomes" id="UP000216498">
    <property type="component" value="Unassembled WGS sequence"/>
</dbReference>
<feature type="domain" description="Helicase Helix-turn-helix" evidence="1">
    <location>
        <begin position="257"/>
        <end position="345"/>
    </location>
</feature>
<organism evidence="2 3">
    <name type="scientific">Virgibacillus indicus</name>
    <dbReference type="NCBI Taxonomy" id="2024554"/>
    <lineage>
        <taxon>Bacteria</taxon>
        <taxon>Bacillati</taxon>
        <taxon>Bacillota</taxon>
        <taxon>Bacilli</taxon>
        <taxon>Bacillales</taxon>
        <taxon>Bacillaceae</taxon>
        <taxon>Virgibacillus</taxon>
    </lineage>
</organism>
<dbReference type="InterPro" id="IPR029491">
    <property type="entry name" value="Helicase_HTH"/>
</dbReference>
<name>A0A265NDF2_9BACI</name>